<name>A0A0F9UGC9_9ZZZZ</name>
<dbReference type="AlphaFoldDB" id="A0A0F9UGC9"/>
<feature type="domain" description="Helicase C-terminal" evidence="6">
    <location>
        <begin position="231"/>
        <end position="408"/>
    </location>
</feature>
<dbReference type="GO" id="GO:0005524">
    <property type="term" value="F:ATP binding"/>
    <property type="evidence" value="ECO:0007669"/>
    <property type="project" value="UniProtKB-KW"/>
</dbReference>
<keyword evidence="2" id="KW-0378">Hydrolase</keyword>
<dbReference type="GO" id="GO:0004386">
    <property type="term" value="F:helicase activity"/>
    <property type="evidence" value="ECO:0007669"/>
    <property type="project" value="UniProtKB-KW"/>
</dbReference>
<dbReference type="GO" id="GO:0016787">
    <property type="term" value="F:hydrolase activity"/>
    <property type="evidence" value="ECO:0007669"/>
    <property type="project" value="UniProtKB-KW"/>
</dbReference>
<dbReference type="InterPro" id="IPR014001">
    <property type="entry name" value="Helicase_ATP-bd"/>
</dbReference>
<dbReference type="PROSITE" id="PS51194">
    <property type="entry name" value="HELICASE_CTER"/>
    <property type="match status" value="1"/>
</dbReference>
<comment type="caution">
    <text evidence="7">The sequence shown here is derived from an EMBL/GenBank/DDBJ whole genome shotgun (WGS) entry which is preliminary data.</text>
</comment>
<dbReference type="InterPro" id="IPR027417">
    <property type="entry name" value="P-loop_NTPase"/>
</dbReference>
<dbReference type="PANTHER" id="PTHR18934">
    <property type="entry name" value="ATP-DEPENDENT RNA HELICASE"/>
    <property type="match status" value="1"/>
</dbReference>
<dbReference type="GO" id="GO:0003723">
    <property type="term" value="F:RNA binding"/>
    <property type="evidence" value="ECO:0007669"/>
    <property type="project" value="TreeGrafter"/>
</dbReference>
<dbReference type="SMART" id="SM00487">
    <property type="entry name" value="DEXDc"/>
    <property type="match status" value="1"/>
</dbReference>
<proteinExistence type="predicted"/>
<protein>
    <recommendedName>
        <fullName evidence="8">Helicase ATP-binding domain-containing protein</fullName>
    </recommendedName>
</protein>
<dbReference type="SMART" id="SM00490">
    <property type="entry name" value="HELICc"/>
    <property type="match status" value="1"/>
</dbReference>
<evidence type="ECO:0000259" key="6">
    <source>
        <dbReference type="PROSITE" id="PS51194"/>
    </source>
</evidence>
<evidence type="ECO:0000313" key="7">
    <source>
        <dbReference type="EMBL" id="KKN52673.1"/>
    </source>
</evidence>
<gene>
    <name evidence="7" type="ORF">LCGC14_0610060</name>
</gene>
<evidence type="ECO:0008006" key="8">
    <source>
        <dbReference type="Google" id="ProtNLM"/>
    </source>
</evidence>
<sequence>MVTIPLTLNTLPILRSLEMLPLDSSFCLVAETGTGKTMIVPVMIHLQMGRKVILRQPTRAAASQVYKALNKFWGQQVDIGIHTSDMSIGGVKECDIMVCTDGVMRHWLRDMDFEATIVFDEAHQLQAPTEIEMGVVKTRIREGRLLDMVILSATIRPSNILKWLEDLSPNPTTPEEIERVCTMLETHGDEVNTTYQPQWMKLFYAEGVPYEISDRAWPWDGREETKQHPGPVLQWCNEVKRGRERGLAFLTTRKEVEMMASLVADQIPGLQTDFVHADRDIDKIIKMAWDAENLNEPLVLFSTPVLGTSVTIPFGHVLVRDRGLAERFEYGVKKTDVNLPRDSNSIIQMRGRCGRLRPGIFTLVSSFRSGMQDVKPCPVEPPLENQSPNELVIICAQYGVDPNYLDVLSDVLVDDVRHAVNRLKWWGIVREDEDYLDFLELVAPPGDDRDNSMMPGELTLTKFGWSVSVLPLEIERAVMVRRAPRDILPIIIAIAATPDIFRMFKHEVTMVGGNRVPGHDMLDPNLKHPDSSLLTKAKILQAAVRARADPNYTLPLFAEDNGLWKRTLEYSLNNYYRICAAMRRSERRMREEFRDMDIDSLGEACMAYLCSLNIFELAILSRHMYMHSLRYWGDYDVNNGKMLNCSLDGAELAVIDPRDSRRLRVMGTPKVLTSGGRDFVKWSDTIVVKRG</sequence>
<organism evidence="7">
    <name type="scientific">marine sediment metagenome</name>
    <dbReference type="NCBI Taxonomy" id="412755"/>
    <lineage>
        <taxon>unclassified sequences</taxon>
        <taxon>metagenomes</taxon>
        <taxon>ecological metagenomes</taxon>
    </lineage>
</organism>
<evidence type="ECO:0000256" key="4">
    <source>
        <dbReference type="ARBA" id="ARBA00022840"/>
    </source>
</evidence>
<keyword evidence="4" id="KW-0067">ATP-binding</keyword>
<dbReference type="InterPro" id="IPR001650">
    <property type="entry name" value="Helicase_C-like"/>
</dbReference>
<dbReference type="PANTHER" id="PTHR18934:SF91">
    <property type="entry name" value="PRE-MRNA-SPLICING FACTOR ATP-DEPENDENT RNA HELICASE PRP16"/>
    <property type="match status" value="1"/>
</dbReference>
<dbReference type="InterPro" id="IPR011545">
    <property type="entry name" value="DEAD/DEAH_box_helicase_dom"/>
</dbReference>
<evidence type="ECO:0000256" key="3">
    <source>
        <dbReference type="ARBA" id="ARBA00022806"/>
    </source>
</evidence>
<keyword evidence="3" id="KW-0347">Helicase</keyword>
<evidence type="ECO:0000259" key="5">
    <source>
        <dbReference type="PROSITE" id="PS51192"/>
    </source>
</evidence>
<dbReference type="Gene3D" id="3.40.50.300">
    <property type="entry name" value="P-loop containing nucleotide triphosphate hydrolases"/>
    <property type="match status" value="2"/>
</dbReference>
<dbReference type="SUPFAM" id="SSF52540">
    <property type="entry name" value="P-loop containing nucleoside triphosphate hydrolases"/>
    <property type="match status" value="1"/>
</dbReference>
<dbReference type="EMBL" id="LAZR01001009">
    <property type="protein sequence ID" value="KKN52673.1"/>
    <property type="molecule type" value="Genomic_DNA"/>
</dbReference>
<accession>A0A0F9UGC9</accession>
<reference evidence="7" key="1">
    <citation type="journal article" date="2015" name="Nature">
        <title>Complex archaea that bridge the gap between prokaryotes and eukaryotes.</title>
        <authorList>
            <person name="Spang A."/>
            <person name="Saw J.H."/>
            <person name="Jorgensen S.L."/>
            <person name="Zaremba-Niedzwiedzka K."/>
            <person name="Martijn J."/>
            <person name="Lind A.E."/>
            <person name="van Eijk R."/>
            <person name="Schleper C."/>
            <person name="Guy L."/>
            <person name="Ettema T.J."/>
        </authorList>
    </citation>
    <scope>NUCLEOTIDE SEQUENCE</scope>
</reference>
<evidence type="ECO:0000256" key="2">
    <source>
        <dbReference type="ARBA" id="ARBA00022801"/>
    </source>
</evidence>
<dbReference type="PROSITE" id="PS51192">
    <property type="entry name" value="HELICASE_ATP_BIND_1"/>
    <property type="match status" value="1"/>
</dbReference>
<dbReference type="Pfam" id="PF00270">
    <property type="entry name" value="DEAD"/>
    <property type="match status" value="1"/>
</dbReference>
<feature type="domain" description="Helicase ATP-binding" evidence="5">
    <location>
        <begin position="17"/>
        <end position="173"/>
    </location>
</feature>
<evidence type="ECO:0000256" key="1">
    <source>
        <dbReference type="ARBA" id="ARBA00022741"/>
    </source>
</evidence>
<keyword evidence="1" id="KW-0547">Nucleotide-binding</keyword>